<reference evidence="1" key="1">
    <citation type="submission" date="2023-02" db="EMBL/GenBank/DDBJ databases">
        <title>Description and genomic characterization of Salipiger bruguierae sp. nov., isolated from the sediment of mangrove plant Bruguiera sexangula.</title>
        <authorList>
            <person name="Long M."/>
        </authorList>
    </citation>
    <scope>NUCLEOTIDE SEQUENCE</scope>
    <source>
        <strain evidence="1">H15</strain>
    </source>
</reference>
<dbReference type="PROSITE" id="PS51257">
    <property type="entry name" value="PROKAR_LIPOPROTEIN"/>
    <property type="match status" value="1"/>
</dbReference>
<sequence length="167" mass="17166">MSDDSRTLPDPVPLPPALRALAQGGCGVSVASCGPGGLPLLGLGVGCRIGAEGRVRVLLPQGPNHALLEALAGGAPVAVTFTATRDHSSFQIKARGVRLSPACSDDLPEMDRQNALFEDGLVEIGYSRRQAAGYCAHQKADLVALELSPERVFTQTPGPGAGTELGT</sequence>
<name>A0AAU8AEF8_9RHOB</name>
<dbReference type="AlphaFoldDB" id="A0AAU8AEF8"/>
<evidence type="ECO:0000313" key="1">
    <source>
        <dbReference type="EMBL" id="XCC92608.1"/>
    </source>
</evidence>
<dbReference type="RefSeq" id="WP_353471436.1">
    <property type="nucleotide sequence ID" value="NZ_CP123384.1"/>
</dbReference>
<accession>A0AAU8AEF8</accession>
<dbReference type="EMBL" id="CP123384">
    <property type="protein sequence ID" value="XCC92608.1"/>
    <property type="molecule type" value="Genomic_DNA"/>
</dbReference>
<protein>
    <submittedName>
        <fullName evidence="1">Uncharacterized protein</fullName>
    </submittedName>
</protein>
<gene>
    <name evidence="1" type="ORF">PVT71_08915</name>
</gene>
<organism evidence="1">
    <name type="scientific">Alloyangia sp. H15</name>
    <dbReference type="NCBI Taxonomy" id="3029062"/>
    <lineage>
        <taxon>Bacteria</taxon>
        <taxon>Pseudomonadati</taxon>
        <taxon>Pseudomonadota</taxon>
        <taxon>Alphaproteobacteria</taxon>
        <taxon>Rhodobacterales</taxon>
        <taxon>Roseobacteraceae</taxon>
        <taxon>Alloyangia</taxon>
    </lineage>
</organism>
<proteinExistence type="predicted"/>